<name>A0A0R0AHF2_9GAMM</name>
<proteinExistence type="predicted"/>
<comment type="caution">
    <text evidence="3">The sequence shown here is derived from an EMBL/GenBank/DDBJ whole genome shotgun (WGS) entry which is preliminary data.</text>
</comment>
<dbReference type="Pfam" id="PF13454">
    <property type="entry name" value="NAD_binding_9"/>
    <property type="match status" value="1"/>
</dbReference>
<dbReference type="InterPro" id="IPR038732">
    <property type="entry name" value="HpyO/CreE_NAD-binding"/>
</dbReference>
<feature type="domain" description="FAD-dependent urate hydroxylase HpyO/Asp monooxygenase CreE-like FAD/NAD(P)-binding" evidence="2">
    <location>
        <begin position="13"/>
        <end position="164"/>
    </location>
</feature>
<protein>
    <submittedName>
        <fullName evidence="3">Pyridine nucleotide-disulfide oxidoreductase</fullName>
    </submittedName>
</protein>
<dbReference type="SUPFAM" id="SSF51905">
    <property type="entry name" value="FAD/NAD(P)-binding domain"/>
    <property type="match status" value="1"/>
</dbReference>
<dbReference type="RefSeq" id="WP_057505667.1">
    <property type="nucleotide sequence ID" value="NZ_LLXS01000007.1"/>
</dbReference>
<feature type="transmembrane region" description="Helical" evidence="1">
    <location>
        <begin position="12"/>
        <end position="29"/>
    </location>
</feature>
<organism evidence="3 4">
    <name type="scientific">Stenotrophomonas pictorum JCM 9942</name>
    <dbReference type="NCBI Taxonomy" id="1236960"/>
    <lineage>
        <taxon>Bacteria</taxon>
        <taxon>Pseudomonadati</taxon>
        <taxon>Pseudomonadota</taxon>
        <taxon>Gammaproteobacteria</taxon>
        <taxon>Lysobacterales</taxon>
        <taxon>Lysobacteraceae</taxon>
        <taxon>Stenotrophomonas</taxon>
    </lineage>
</organism>
<evidence type="ECO:0000256" key="1">
    <source>
        <dbReference type="SAM" id="Phobius"/>
    </source>
</evidence>
<evidence type="ECO:0000259" key="2">
    <source>
        <dbReference type="Pfam" id="PF13454"/>
    </source>
</evidence>
<reference evidence="3 4" key="1">
    <citation type="submission" date="2015-10" db="EMBL/GenBank/DDBJ databases">
        <title>Genome sequencing and analysis of members of genus Stenotrophomonas.</title>
        <authorList>
            <person name="Patil P.P."/>
            <person name="Midha S."/>
            <person name="Patil P.B."/>
        </authorList>
    </citation>
    <scope>NUCLEOTIDE SEQUENCE [LARGE SCALE GENOMIC DNA]</scope>
    <source>
        <strain evidence="3 4">JCM 9942</strain>
    </source>
</reference>
<dbReference type="PANTHER" id="PTHR40254:SF1">
    <property type="entry name" value="BLR0577 PROTEIN"/>
    <property type="match status" value="1"/>
</dbReference>
<sequence length="463" mass="50237">MSVIDTPHLYDLAIIGGGAAGTLTAIGVLREAQRPLRVLILEPDLPLARGVAYATTYPEHLLNVPVAKMSGFAAQPEDFLDYLQDVQAFPALDRDTLAHRFVPRQHYADYLRLRLQQTAAASIAQLQVRAEHVRALQADAEGFTLALDSGAQLRARAVALAPGNALRPLPARGAGALPAGKRVEAWDYPAVRAISPAADVAIVGSGLSMVDTVMSLLASGHHGAIHVLSRHALLPLPHAAGPAADYDPQPLLAMNLRQRMRALRRHAAEASARGIPWQSVMERIRPLGQALWQSLSFDDQRRFLRHVVRYWDVHRHRVAAPVHAQLLTLAEQGRLQVHRGRLQAVVSEGACVQLLAHDIRRRPLQLDVHCVVNATGVEMRAQAMRNTLLQQLLGSGVARPGPHGIGIDSAPDGSLIDAHGTIETRLQVLGSLRIGRLWESLAIPELRGQAAHAATTLLQQLQP</sequence>
<accession>A0A0R0AHF2</accession>
<keyword evidence="4" id="KW-1185">Reference proteome</keyword>
<evidence type="ECO:0000313" key="3">
    <source>
        <dbReference type="EMBL" id="KRG44460.1"/>
    </source>
</evidence>
<dbReference type="InterPro" id="IPR036188">
    <property type="entry name" value="FAD/NAD-bd_sf"/>
</dbReference>
<gene>
    <name evidence="3" type="ORF">ARC78_04720</name>
</gene>
<dbReference type="Proteomes" id="UP000050836">
    <property type="component" value="Unassembled WGS sequence"/>
</dbReference>
<dbReference type="Gene3D" id="3.50.50.60">
    <property type="entry name" value="FAD/NAD(P)-binding domain"/>
    <property type="match status" value="1"/>
</dbReference>
<keyword evidence="1" id="KW-1133">Transmembrane helix</keyword>
<evidence type="ECO:0000313" key="4">
    <source>
        <dbReference type="Proteomes" id="UP000050836"/>
    </source>
</evidence>
<dbReference type="AlphaFoldDB" id="A0A0R0AHF2"/>
<dbReference type="PRINTS" id="PR00368">
    <property type="entry name" value="FADPNR"/>
</dbReference>
<dbReference type="EMBL" id="LLXS01000007">
    <property type="protein sequence ID" value="KRG44460.1"/>
    <property type="molecule type" value="Genomic_DNA"/>
</dbReference>
<dbReference type="InterPro" id="IPR052189">
    <property type="entry name" value="L-asp_N-monooxygenase_NS-form"/>
</dbReference>
<keyword evidence="1" id="KW-0812">Transmembrane</keyword>
<dbReference type="PANTHER" id="PTHR40254">
    <property type="entry name" value="BLR0577 PROTEIN"/>
    <property type="match status" value="1"/>
</dbReference>
<keyword evidence="1" id="KW-0472">Membrane</keyword>